<gene>
    <name evidence="2" type="ORF">AAG747_11100</name>
</gene>
<evidence type="ECO:0000313" key="2">
    <source>
        <dbReference type="EMBL" id="MEN7548459.1"/>
    </source>
</evidence>
<organism evidence="2 3">
    <name type="scientific">Rapidithrix thailandica</name>
    <dbReference type="NCBI Taxonomy" id="413964"/>
    <lineage>
        <taxon>Bacteria</taxon>
        <taxon>Pseudomonadati</taxon>
        <taxon>Bacteroidota</taxon>
        <taxon>Cytophagia</taxon>
        <taxon>Cytophagales</taxon>
        <taxon>Flammeovirgaceae</taxon>
        <taxon>Rapidithrix</taxon>
    </lineage>
</organism>
<evidence type="ECO:0000313" key="3">
    <source>
        <dbReference type="Proteomes" id="UP001403385"/>
    </source>
</evidence>
<dbReference type="Proteomes" id="UP001403385">
    <property type="component" value="Unassembled WGS sequence"/>
</dbReference>
<name>A0AAW9RUN3_9BACT</name>
<keyword evidence="1" id="KW-0472">Membrane</keyword>
<keyword evidence="3" id="KW-1185">Reference proteome</keyword>
<dbReference type="AlphaFoldDB" id="A0AAW9RUN3"/>
<dbReference type="EMBL" id="JBDKWZ010000005">
    <property type="protein sequence ID" value="MEN7548459.1"/>
    <property type="molecule type" value="Genomic_DNA"/>
</dbReference>
<keyword evidence="1" id="KW-1133">Transmembrane helix</keyword>
<feature type="transmembrane region" description="Helical" evidence="1">
    <location>
        <begin position="6"/>
        <end position="27"/>
    </location>
</feature>
<keyword evidence="1" id="KW-0812">Transmembrane</keyword>
<reference evidence="2 3" key="1">
    <citation type="submission" date="2024-04" db="EMBL/GenBank/DDBJ databases">
        <title>Novel genus in family Flammeovirgaceae.</title>
        <authorList>
            <person name="Nguyen T.H."/>
            <person name="Vuong T.Q."/>
            <person name="Le H."/>
            <person name="Kim S.-G."/>
        </authorList>
    </citation>
    <scope>NUCLEOTIDE SEQUENCE [LARGE SCALE GENOMIC DNA]</scope>
    <source>
        <strain evidence="2 3">JCM 23209</strain>
    </source>
</reference>
<dbReference type="RefSeq" id="WP_346821237.1">
    <property type="nucleotide sequence ID" value="NZ_JBDKWZ010000005.1"/>
</dbReference>
<proteinExistence type="predicted"/>
<accession>A0AAW9RUN3</accession>
<protein>
    <submittedName>
        <fullName evidence="2">Uncharacterized protein</fullName>
    </submittedName>
</protein>
<sequence>MITKGINYLAIGWFFCFSICNSTRPVLHKKDRKRIVLNDSLNELLSFIEKGNIEFEVVEYTEVVTIPGPPLPASFNPSPTIPFEIVQIDGDNDGQGEIYIFSFLSCVEKLKTIQIKA</sequence>
<evidence type="ECO:0000256" key="1">
    <source>
        <dbReference type="SAM" id="Phobius"/>
    </source>
</evidence>
<comment type="caution">
    <text evidence="2">The sequence shown here is derived from an EMBL/GenBank/DDBJ whole genome shotgun (WGS) entry which is preliminary data.</text>
</comment>